<dbReference type="EMBL" id="KF121506">
    <property type="protein sequence ID" value="AIA88793.1"/>
    <property type="molecule type" value="Genomic_DNA"/>
</dbReference>
<dbReference type="AlphaFoldDB" id="A0A060BWK1"/>
<dbReference type="SUPFAM" id="SSF49785">
    <property type="entry name" value="Galactose-binding domain-like"/>
    <property type="match status" value="1"/>
</dbReference>
<reference evidence="1" key="1">
    <citation type="journal article" date="2013" name="Environ. Microbiol.">
        <title>Seasonally variable intestinal metagenomes of the red palm weevil (Rhynchophorus ferrugineus).</title>
        <authorList>
            <person name="Jia S."/>
            <person name="Zhang X."/>
            <person name="Zhang G."/>
            <person name="Yin A."/>
            <person name="Zhang S."/>
            <person name="Li F."/>
            <person name="Wang L."/>
            <person name="Zhao D."/>
            <person name="Yun Q."/>
            <person name="Tala"/>
            <person name="Wang J."/>
            <person name="Sun G."/>
            <person name="Baabdullah M."/>
            <person name="Yu X."/>
            <person name="Hu S."/>
            <person name="Al-Mssallem I.S."/>
            <person name="Yu J."/>
        </authorList>
    </citation>
    <scope>NUCLEOTIDE SEQUENCE</scope>
</reference>
<sequence>MERPHWASLNGWWDYAVVDATGARDTPLDDEPVPDHWDGTIRVPFAIETAASGVHRKLTPDQVLHYHRRLASPRSGGADASP</sequence>
<name>A0A060BWK1_9ACTN</name>
<proteinExistence type="predicted"/>
<organism evidence="1">
    <name type="scientific">uncultured Eggerthella sp</name>
    <dbReference type="NCBI Taxonomy" id="293422"/>
    <lineage>
        <taxon>Bacteria</taxon>
        <taxon>Bacillati</taxon>
        <taxon>Actinomycetota</taxon>
        <taxon>Coriobacteriia</taxon>
        <taxon>Eggerthellales</taxon>
        <taxon>Eggerthellaceae</taxon>
        <taxon>Eggerthella</taxon>
        <taxon>environmental samples</taxon>
    </lineage>
</organism>
<accession>A0A060BWK1</accession>
<protein>
    <submittedName>
        <fullName evidence="1">CAZy families GH2 protein</fullName>
    </submittedName>
</protein>
<dbReference type="InterPro" id="IPR008979">
    <property type="entry name" value="Galactose-bd-like_sf"/>
</dbReference>
<evidence type="ECO:0000313" key="1">
    <source>
        <dbReference type="EMBL" id="AIA88793.1"/>
    </source>
</evidence>
<dbReference type="Gene3D" id="2.60.120.260">
    <property type="entry name" value="Galactose-binding domain-like"/>
    <property type="match status" value="1"/>
</dbReference>